<dbReference type="EMBL" id="JACOQK010000001">
    <property type="protein sequence ID" value="MBC5786882.1"/>
    <property type="molecule type" value="Genomic_DNA"/>
</dbReference>
<reference evidence="2 3" key="1">
    <citation type="submission" date="2020-08" db="EMBL/GenBank/DDBJ databases">
        <title>Genome public.</title>
        <authorList>
            <person name="Liu C."/>
            <person name="Sun Q."/>
        </authorList>
    </citation>
    <scope>NUCLEOTIDE SEQUENCE [LARGE SCALE GENOMIC DNA]</scope>
    <source>
        <strain evidence="2 3">NSJ-27</strain>
    </source>
</reference>
<evidence type="ECO:0000313" key="3">
    <source>
        <dbReference type="Proteomes" id="UP000649151"/>
    </source>
</evidence>
<dbReference type="RefSeq" id="WP_186996067.1">
    <property type="nucleotide sequence ID" value="NZ_JACOQK010000001.1"/>
</dbReference>
<keyword evidence="1" id="KW-0812">Transmembrane</keyword>
<keyword evidence="3" id="KW-1185">Reference proteome</keyword>
<name>A0ABR7IPV1_9CLOT</name>
<feature type="transmembrane region" description="Helical" evidence="1">
    <location>
        <begin position="12"/>
        <end position="32"/>
    </location>
</feature>
<feature type="transmembrane region" description="Helical" evidence="1">
    <location>
        <begin position="38"/>
        <end position="56"/>
    </location>
</feature>
<sequence>MDWLKRFLSGRYGTDQLNIALIGVSITASFLVSFFRNPILTLVMNLPILVALWRMLSRNITKRQRENERFLQWGADLWAKHQIRKQHKKDRQLYFYMECPNCKQKLRLPRGKGKIHCTCPKCKAEFDRKT</sequence>
<evidence type="ECO:0000256" key="1">
    <source>
        <dbReference type="SAM" id="Phobius"/>
    </source>
</evidence>
<keyword evidence="1" id="KW-0472">Membrane</keyword>
<dbReference type="Proteomes" id="UP000649151">
    <property type="component" value="Unassembled WGS sequence"/>
</dbReference>
<gene>
    <name evidence="2" type="ORF">H8Z77_02445</name>
</gene>
<proteinExistence type="predicted"/>
<protein>
    <recommendedName>
        <fullName evidence="4">Zn-finger containing protein</fullName>
    </recommendedName>
</protein>
<accession>A0ABR7IPV1</accession>
<keyword evidence="1" id="KW-1133">Transmembrane helix</keyword>
<organism evidence="2 3">
    <name type="scientific">Clostridium facile</name>
    <dbReference type="NCBI Taxonomy" id="2763035"/>
    <lineage>
        <taxon>Bacteria</taxon>
        <taxon>Bacillati</taxon>
        <taxon>Bacillota</taxon>
        <taxon>Clostridia</taxon>
        <taxon>Eubacteriales</taxon>
        <taxon>Clostridiaceae</taxon>
        <taxon>Clostridium</taxon>
    </lineage>
</organism>
<comment type="caution">
    <text evidence="2">The sequence shown here is derived from an EMBL/GenBank/DDBJ whole genome shotgun (WGS) entry which is preliminary data.</text>
</comment>
<evidence type="ECO:0000313" key="2">
    <source>
        <dbReference type="EMBL" id="MBC5786882.1"/>
    </source>
</evidence>
<evidence type="ECO:0008006" key="4">
    <source>
        <dbReference type="Google" id="ProtNLM"/>
    </source>
</evidence>